<evidence type="ECO:0000313" key="2">
    <source>
        <dbReference type="Proteomes" id="UP001177003"/>
    </source>
</evidence>
<sequence>MQSPLDVKTVCIKTIKPSLIHEKFSILVQGIHYELVVRELSNWERDIVLNEDELDRDMPKFFGDYDNNDMLFENNEGDCTTGGINQEKDDEIEEAIFFQTSRLKKKVFLVGMPSIGPPIVDHFLTLDYIVPSLTVIGASLSPPNVLPVKAAVQINGVDGEQPECLYQPPGFHHDHNSTPDRIMLRLTPQVLTNLLNF</sequence>
<proteinExistence type="predicted"/>
<protein>
    <submittedName>
        <fullName evidence="1">Uncharacterized protein</fullName>
    </submittedName>
</protein>
<dbReference type="Proteomes" id="UP001177003">
    <property type="component" value="Chromosome 3"/>
</dbReference>
<organism evidence="1 2">
    <name type="scientific">Lactuca saligna</name>
    <name type="common">Willowleaf lettuce</name>
    <dbReference type="NCBI Taxonomy" id="75948"/>
    <lineage>
        <taxon>Eukaryota</taxon>
        <taxon>Viridiplantae</taxon>
        <taxon>Streptophyta</taxon>
        <taxon>Embryophyta</taxon>
        <taxon>Tracheophyta</taxon>
        <taxon>Spermatophyta</taxon>
        <taxon>Magnoliopsida</taxon>
        <taxon>eudicotyledons</taxon>
        <taxon>Gunneridae</taxon>
        <taxon>Pentapetalae</taxon>
        <taxon>asterids</taxon>
        <taxon>campanulids</taxon>
        <taxon>Asterales</taxon>
        <taxon>Asteraceae</taxon>
        <taxon>Cichorioideae</taxon>
        <taxon>Cichorieae</taxon>
        <taxon>Lactucinae</taxon>
        <taxon>Lactuca</taxon>
    </lineage>
</organism>
<dbReference type="AlphaFoldDB" id="A0AA35YK55"/>
<keyword evidence="2" id="KW-1185">Reference proteome</keyword>
<accession>A0AA35YK55</accession>
<name>A0AA35YK55_LACSI</name>
<dbReference type="EMBL" id="OX465079">
    <property type="protein sequence ID" value="CAI9275429.1"/>
    <property type="molecule type" value="Genomic_DNA"/>
</dbReference>
<reference evidence="1" key="1">
    <citation type="submission" date="2023-04" db="EMBL/GenBank/DDBJ databases">
        <authorList>
            <person name="Vijverberg K."/>
            <person name="Xiong W."/>
            <person name="Schranz E."/>
        </authorList>
    </citation>
    <scope>NUCLEOTIDE SEQUENCE</scope>
</reference>
<evidence type="ECO:0000313" key="1">
    <source>
        <dbReference type="EMBL" id="CAI9275429.1"/>
    </source>
</evidence>
<gene>
    <name evidence="1" type="ORF">LSALG_LOCUS15459</name>
</gene>